<sequence length="57" mass="6606">MRQLILDIIEMLRETTIQFRTCENSTRAIYLSLLRTSYVKEAICRPIGTMDASRIIG</sequence>
<organism evidence="1 2">
    <name type="scientific">Halolactibacillus miurensis</name>
    <dbReference type="NCBI Taxonomy" id="306541"/>
    <lineage>
        <taxon>Bacteria</taxon>
        <taxon>Bacillati</taxon>
        <taxon>Bacillota</taxon>
        <taxon>Bacilli</taxon>
        <taxon>Bacillales</taxon>
        <taxon>Bacillaceae</taxon>
        <taxon>Halolactibacillus</taxon>
    </lineage>
</organism>
<accession>A0ABQ0VYB5</accession>
<dbReference type="EMBL" id="BJWJ01000022">
    <property type="protein sequence ID" value="GEM05045.1"/>
    <property type="molecule type" value="Genomic_DNA"/>
</dbReference>
<keyword evidence="2" id="KW-1185">Reference proteome</keyword>
<comment type="caution">
    <text evidence="1">The sequence shown here is derived from an EMBL/GenBank/DDBJ whole genome shotgun (WGS) entry which is preliminary data.</text>
</comment>
<proteinExistence type="predicted"/>
<evidence type="ECO:0000313" key="1">
    <source>
        <dbReference type="EMBL" id="GEM05045.1"/>
    </source>
</evidence>
<protein>
    <submittedName>
        <fullName evidence="1">Uncharacterized protein</fullName>
    </submittedName>
</protein>
<gene>
    <name evidence="1" type="ORF">HMI01_20330</name>
</gene>
<evidence type="ECO:0000313" key="2">
    <source>
        <dbReference type="Proteomes" id="UP000321773"/>
    </source>
</evidence>
<reference evidence="1 2" key="1">
    <citation type="submission" date="2019-07" db="EMBL/GenBank/DDBJ databases">
        <title>Whole genome shotgun sequence of Halolactibacillus miurensis NBRC 100873.</title>
        <authorList>
            <person name="Hosoyama A."/>
            <person name="Uohara A."/>
            <person name="Ohji S."/>
            <person name="Ichikawa N."/>
        </authorList>
    </citation>
    <scope>NUCLEOTIDE SEQUENCE [LARGE SCALE GENOMIC DNA]</scope>
    <source>
        <strain evidence="1 2">NBRC 100873</strain>
    </source>
</reference>
<name>A0ABQ0VYB5_9BACI</name>
<dbReference type="Proteomes" id="UP000321773">
    <property type="component" value="Unassembled WGS sequence"/>
</dbReference>